<reference evidence="1 2" key="1">
    <citation type="journal article" date="2015" name="Biotechnol. Biofuels">
        <title>Enhanced degradation of softwood versus hardwood by the white-rot fungus Pycnoporus coccineus.</title>
        <authorList>
            <person name="Couturier M."/>
            <person name="Navarro D."/>
            <person name="Chevret D."/>
            <person name="Henrissat B."/>
            <person name="Piumi F."/>
            <person name="Ruiz-Duenas F.J."/>
            <person name="Martinez A.T."/>
            <person name="Grigoriev I.V."/>
            <person name="Riley R."/>
            <person name="Lipzen A."/>
            <person name="Berrin J.G."/>
            <person name="Master E.R."/>
            <person name="Rosso M.N."/>
        </authorList>
    </citation>
    <scope>NUCLEOTIDE SEQUENCE [LARGE SCALE GENOMIC DNA]</scope>
    <source>
        <strain evidence="1 2">BRFM310</strain>
    </source>
</reference>
<dbReference type="Proteomes" id="UP000193067">
    <property type="component" value="Unassembled WGS sequence"/>
</dbReference>
<proteinExistence type="predicted"/>
<organism evidence="1 2">
    <name type="scientific">Trametes coccinea (strain BRFM310)</name>
    <name type="common">Pycnoporus coccineus</name>
    <dbReference type="NCBI Taxonomy" id="1353009"/>
    <lineage>
        <taxon>Eukaryota</taxon>
        <taxon>Fungi</taxon>
        <taxon>Dikarya</taxon>
        <taxon>Basidiomycota</taxon>
        <taxon>Agaricomycotina</taxon>
        <taxon>Agaricomycetes</taxon>
        <taxon>Polyporales</taxon>
        <taxon>Polyporaceae</taxon>
        <taxon>Trametes</taxon>
    </lineage>
</organism>
<protein>
    <submittedName>
        <fullName evidence="1">Uncharacterized protein</fullName>
    </submittedName>
</protein>
<dbReference type="EMBL" id="KZ084191">
    <property type="protein sequence ID" value="OSC96312.1"/>
    <property type="molecule type" value="Genomic_DNA"/>
</dbReference>
<evidence type="ECO:0000313" key="2">
    <source>
        <dbReference type="Proteomes" id="UP000193067"/>
    </source>
</evidence>
<sequence length="134" mass="14773">VIAIYTRSGGKTGFHSSQKEVKSVGLVSYAVMQVYEHSFYRKFRAIHQDLATLQVFRFLHTPADHILLRIAAKCSLSQDKRTLDIDATAYDDFNRLTSSKQLPAMVEAVKALTKARKAANKQADGGSALDVTGV</sequence>
<dbReference type="STRING" id="1353009.A0A1Y2I782"/>
<keyword evidence="2" id="KW-1185">Reference proteome</keyword>
<name>A0A1Y2I782_TRAC3</name>
<dbReference type="AlphaFoldDB" id="A0A1Y2I782"/>
<accession>A0A1Y2I782</accession>
<feature type="non-terminal residue" evidence="1">
    <location>
        <position position="1"/>
    </location>
</feature>
<dbReference type="OrthoDB" id="2754413at2759"/>
<evidence type="ECO:0000313" key="1">
    <source>
        <dbReference type="EMBL" id="OSC96312.1"/>
    </source>
</evidence>
<gene>
    <name evidence="1" type="ORF">PYCCODRAFT_1379434</name>
</gene>